<gene>
    <name evidence="2" type="ORF">DRF57_09950</name>
</gene>
<name>A0ABX9IM03_9FLAO</name>
<evidence type="ECO:0008006" key="4">
    <source>
        <dbReference type="Google" id="ProtNLM"/>
    </source>
</evidence>
<dbReference type="EMBL" id="QNUF01000009">
    <property type="protein sequence ID" value="REC75684.1"/>
    <property type="molecule type" value="Genomic_DNA"/>
</dbReference>
<proteinExistence type="predicted"/>
<feature type="compositionally biased region" description="Polar residues" evidence="1">
    <location>
        <begin position="36"/>
        <end position="68"/>
    </location>
</feature>
<dbReference type="PROSITE" id="PS51257">
    <property type="entry name" value="PROKAR_LIPOPROTEIN"/>
    <property type="match status" value="1"/>
</dbReference>
<dbReference type="Proteomes" id="UP000256491">
    <property type="component" value="Unassembled WGS sequence"/>
</dbReference>
<evidence type="ECO:0000313" key="2">
    <source>
        <dbReference type="EMBL" id="REC75684.1"/>
    </source>
</evidence>
<evidence type="ECO:0000256" key="1">
    <source>
        <dbReference type="SAM" id="MobiDB-lite"/>
    </source>
</evidence>
<feature type="region of interest" description="Disordered" evidence="1">
    <location>
        <begin position="30"/>
        <end position="88"/>
    </location>
</feature>
<accession>A0ABX9IM03</accession>
<comment type="caution">
    <text evidence="2">The sequence shown here is derived from an EMBL/GenBank/DDBJ whole genome shotgun (WGS) entry which is preliminary data.</text>
</comment>
<protein>
    <recommendedName>
        <fullName evidence="4">Lipoprotein</fullName>
    </recommendedName>
</protein>
<keyword evidence="3" id="KW-1185">Reference proteome</keyword>
<reference evidence="2 3" key="1">
    <citation type="journal article" date="2010" name="Syst. Appl. Microbiol.">
        <title>Four new species of Chryseobacterium from the rhizosphere of coastal sand dune plants, Chryseobacterium elymi sp. nov., Chryseobacterium hagamense sp. nov., Chryseobacterium lathyri sp. nov. and Chryseobacterium rhizosphaerae sp. nov.</title>
        <authorList>
            <person name="Cho S.H."/>
            <person name="Lee K.S."/>
            <person name="Shin D.S."/>
            <person name="Han J.H."/>
            <person name="Park K.S."/>
            <person name="Lee C.H."/>
            <person name="Park K.H."/>
            <person name="Kim S.B."/>
        </authorList>
    </citation>
    <scope>NUCLEOTIDE SEQUENCE [LARGE SCALE GENOMIC DNA]</scope>
    <source>
        <strain evidence="2 3">KCTC 22548</strain>
    </source>
</reference>
<evidence type="ECO:0000313" key="3">
    <source>
        <dbReference type="Proteomes" id="UP000256491"/>
    </source>
</evidence>
<organism evidence="2 3">
    <name type="scientific">Chryseobacterium rhizosphaerae</name>
    <dbReference type="NCBI Taxonomy" id="395937"/>
    <lineage>
        <taxon>Bacteria</taxon>
        <taxon>Pseudomonadati</taxon>
        <taxon>Bacteroidota</taxon>
        <taxon>Flavobacteriia</taxon>
        <taxon>Flavobacteriales</taxon>
        <taxon>Weeksellaceae</taxon>
        <taxon>Chryseobacterium group</taxon>
        <taxon>Chryseobacterium</taxon>
    </lineage>
</organism>
<sequence length="88" mass="9515">MNKKLIILTAAITTVVLSCNNDRDEEARKKAIESVKASSQTLKINNPDNTASVQSAVNSNDNTLNPQDPTGPVGEDPTIDPTKPDRPW</sequence>
<dbReference type="RefSeq" id="WP_123863309.1">
    <property type="nucleotide sequence ID" value="NZ_BJYH01000034.1"/>
</dbReference>